<accession>A0A835CN70</accession>
<dbReference type="Proteomes" id="UP000639338">
    <property type="component" value="Unassembled WGS sequence"/>
</dbReference>
<reference evidence="6 7" key="1">
    <citation type="submission" date="2020-08" db="EMBL/GenBank/DDBJ databases">
        <title>Aphidius gifuensis genome sequencing and assembly.</title>
        <authorList>
            <person name="Du Z."/>
        </authorList>
    </citation>
    <scope>NUCLEOTIDE SEQUENCE [LARGE SCALE GENOMIC DNA]</scope>
    <source>
        <strain evidence="6">YNYX2018</strain>
        <tissue evidence="6">Adults</tissue>
    </source>
</reference>
<comment type="caution">
    <text evidence="6">The sequence shown here is derived from an EMBL/GenBank/DDBJ whole genome shotgun (WGS) entry which is preliminary data.</text>
</comment>
<evidence type="ECO:0000256" key="3">
    <source>
        <dbReference type="ARBA" id="ARBA00022771"/>
    </source>
</evidence>
<keyword evidence="7" id="KW-1185">Reference proteome</keyword>
<keyword evidence="3" id="KW-0863">Zinc-finger</keyword>
<evidence type="ECO:0000256" key="1">
    <source>
        <dbReference type="ARBA" id="ARBA00005690"/>
    </source>
</evidence>
<dbReference type="InterPro" id="IPR012340">
    <property type="entry name" value="NA-bd_OB-fold"/>
</dbReference>
<comment type="similarity">
    <text evidence="1">Belongs to the replication factor A protein 1 family.</text>
</comment>
<protein>
    <submittedName>
        <fullName evidence="6">Uncharacterized protein</fullName>
    </submittedName>
</protein>
<organism evidence="6 7">
    <name type="scientific">Aphidius gifuensis</name>
    <name type="common">Parasitoid wasp</name>
    <dbReference type="NCBI Taxonomy" id="684658"/>
    <lineage>
        <taxon>Eukaryota</taxon>
        <taxon>Metazoa</taxon>
        <taxon>Ecdysozoa</taxon>
        <taxon>Arthropoda</taxon>
        <taxon>Hexapoda</taxon>
        <taxon>Insecta</taxon>
        <taxon>Pterygota</taxon>
        <taxon>Neoptera</taxon>
        <taxon>Endopterygota</taxon>
        <taxon>Hymenoptera</taxon>
        <taxon>Apocrita</taxon>
        <taxon>Ichneumonoidea</taxon>
        <taxon>Braconidae</taxon>
        <taxon>Aphidiinae</taxon>
        <taxon>Aphidius</taxon>
    </lineage>
</organism>
<sequence>MAQEIKIVELKADNKSWKIKARIENKTPIQIFRKGGNEVKVFDVDVLDDTGKIRCTAYGDNDDKFHNIIQVSSKKIPKIHKTNCQEDNS</sequence>
<proteinExistence type="inferred from homology"/>
<keyword evidence="4" id="KW-0862">Zinc</keyword>
<evidence type="ECO:0000313" key="6">
    <source>
        <dbReference type="EMBL" id="KAF7990524.1"/>
    </source>
</evidence>
<dbReference type="GO" id="GO:0003677">
    <property type="term" value="F:DNA binding"/>
    <property type="evidence" value="ECO:0007669"/>
    <property type="project" value="UniProtKB-KW"/>
</dbReference>
<dbReference type="AlphaFoldDB" id="A0A835CN70"/>
<dbReference type="Gene3D" id="2.40.50.140">
    <property type="entry name" value="Nucleic acid-binding proteins"/>
    <property type="match status" value="1"/>
</dbReference>
<dbReference type="GO" id="GO:0008270">
    <property type="term" value="F:zinc ion binding"/>
    <property type="evidence" value="ECO:0007669"/>
    <property type="project" value="UniProtKB-KW"/>
</dbReference>
<evidence type="ECO:0000256" key="5">
    <source>
        <dbReference type="ARBA" id="ARBA00023125"/>
    </source>
</evidence>
<name>A0A835CN70_APHGI</name>
<keyword evidence="5" id="KW-0238">DNA-binding</keyword>
<evidence type="ECO:0000313" key="7">
    <source>
        <dbReference type="Proteomes" id="UP000639338"/>
    </source>
</evidence>
<dbReference type="FunFam" id="2.40.50.140:FF:000041">
    <property type="entry name" value="Replication protein A subunit"/>
    <property type="match status" value="1"/>
</dbReference>
<dbReference type="SUPFAM" id="SSF50249">
    <property type="entry name" value="Nucleic acid-binding proteins"/>
    <property type="match status" value="1"/>
</dbReference>
<evidence type="ECO:0000256" key="4">
    <source>
        <dbReference type="ARBA" id="ARBA00022833"/>
    </source>
</evidence>
<keyword evidence="2" id="KW-0479">Metal-binding</keyword>
<gene>
    <name evidence="6" type="ORF">HCN44_000329</name>
</gene>
<dbReference type="EMBL" id="JACMRX010000004">
    <property type="protein sequence ID" value="KAF7990524.1"/>
    <property type="molecule type" value="Genomic_DNA"/>
</dbReference>
<evidence type="ECO:0000256" key="2">
    <source>
        <dbReference type="ARBA" id="ARBA00022723"/>
    </source>
</evidence>